<dbReference type="AlphaFoldDB" id="W2RS75"/>
<accession>W2RS75</accession>
<protein>
    <recommendedName>
        <fullName evidence="3">F-box domain-containing protein</fullName>
    </recommendedName>
</protein>
<dbReference type="OrthoDB" id="5413827at2759"/>
<dbReference type="InParanoid" id="W2RS75"/>
<name>W2RS75_CYPE1</name>
<evidence type="ECO:0000313" key="1">
    <source>
        <dbReference type="EMBL" id="ETN38588.1"/>
    </source>
</evidence>
<dbReference type="GeneID" id="19973964"/>
<dbReference type="EMBL" id="KB822722">
    <property type="protein sequence ID" value="ETN38588.1"/>
    <property type="molecule type" value="Genomic_DNA"/>
</dbReference>
<proteinExistence type="predicted"/>
<dbReference type="VEuPathDB" id="FungiDB:HMPREF1541_06625"/>
<organism evidence="1 2">
    <name type="scientific">Cyphellophora europaea (strain CBS 101466)</name>
    <name type="common">Phialophora europaea</name>
    <dbReference type="NCBI Taxonomy" id="1220924"/>
    <lineage>
        <taxon>Eukaryota</taxon>
        <taxon>Fungi</taxon>
        <taxon>Dikarya</taxon>
        <taxon>Ascomycota</taxon>
        <taxon>Pezizomycotina</taxon>
        <taxon>Eurotiomycetes</taxon>
        <taxon>Chaetothyriomycetidae</taxon>
        <taxon>Chaetothyriales</taxon>
        <taxon>Cyphellophoraceae</taxon>
        <taxon>Cyphellophora</taxon>
    </lineage>
</organism>
<keyword evidence="2" id="KW-1185">Reference proteome</keyword>
<sequence length="254" mass="28183">MAATTQLPAEICSEIFAYALAPVKDSDIRTIPCLNLLAACKQIHNETCLLPFQSNTISLPAITDSSTSASLSLLQRLSARQLRAVRGLNLQVVGSVLDATAAAKVLRLLRLGNDQWDLTLDSAARFLPRYEGDLRELSITVSSRDIAVPLADGRTGLQKTLDPASSPLMSWLPAFQTLRKLQLRVRVMSDQQFPKELRDQLQLTLEARMPETQVQTQFEALSGPDAFVDDFDMYPDSYIGLWGNVCPYRWSITI</sequence>
<reference evidence="1 2" key="1">
    <citation type="submission" date="2013-03" db="EMBL/GenBank/DDBJ databases">
        <title>The Genome Sequence of Phialophora europaea CBS 101466.</title>
        <authorList>
            <consortium name="The Broad Institute Genomics Platform"/>
            <person name="Cuomo C."/>
            <person name="de Hoog S."/>
            <person name="Gorbushina A."/>
            <person name="Walker B."/>
            <person name="Young S.K."/>
            <person name="Zeng Q."/>
            <person name="Gargeya S."/>
            <person name="Fitzgerald M."/>
            <person name="Haas B."/>
            <person name="Abouelleil A."/>
            <person name="Allen A.W."/>
            <person name="Alvarado L."/>
            <person name="Arachchi H.M."/>
            <person name="Berlin A.M."/>
            <person name="Chapman S.B."/>
            <person name="Gainer-Dewar J."/>
            <person name="Goldberg J."/>
            <person name="Griggs A."/>
            <person name="Gujja S."/>
            <person name="Hansen M."/>
            <person name="Howarth C."/>
            <person name="Imamovic A."/>
            <person name="Ireland A."/>
            <person name="Larimer J."/>
            <person name="McCowan C."/>
            <person name="Murphy C."/>
            <person name="Pearson M."/>
            <person name="Poon T.W."/>
            <person name="Priest M."/>
            <person name="Roberts A."/>
            <person name="Saif S."/>
            <person name="Shea T."/>
            <person name="Sisk P."/>
            <person name="Sykes S."/>
            <person name="Wortman J."/>
            <person name="Nusbaum C."/>
            <person name="Birren B."/>
        </authorList>
    </citation>
    <scope>NUCLEOTIDE SEQUENCE [LARGE SCALE GENOMIC DNA]</scope>
    <source>
        <strain evidence="1 2">CBS 101466</strain>
    </source>
</reference>
<dbReference type="HOGENOM" id="CLU_1094233_0_0_1"/>
<evidence type="ECO:0008006" key="3">
    <source>
        <dbReference type="Google" id="ProtNLM"/>
    </source>
</evidence>
<dbReference type="RefSeq" id="XP_008719177.1">
    <property type="nucleotide sequence ID" value="XM_008720955.1"/>
</dbReference>
<gene>
    <name evidence="1" type="ORF">HMPREF1541_06625</name>
</gene>
<dbReference type="Proteomes" id="UP000030752">
    <property type="component" value="Unassembled WGS sequence"/>
</dbReference>
<evidence type="ECO:0000313" key="2">
    <source>
        <dbReference type="Proteomes" id="UP000030752"/>
    </source>
</evidence>